<dbReference type="EMBL" id="QXGE01000009">
    <property type="protein sequence ID" value="KAE9330277.1"/>
    <property type="molecule type" value="Genomic_DNA"/>
</dbReference>
<feature type="coiled-coil region" evidence="1">
    <location>
        <begin position="4"/>
        <end position="70"/>
    </location>
</feature>
<protein>
    <submittedName>
        <fullName evidence="10">Uncharacterized protein</fullName>
    </submittedName>
</protein>
<dbReference type="Proteomes" id="UP000433483">
    <property type="component" value="Unassembled WGS sequence"/>
</dbReference>
<evidence type="ECO:0000313" key="9">
    <source>
        <dbReference type="EMBL" id="KAE9252056.1"/>
    </source>
</evidence>
<keyword evidence="14" id="KW-1185">Reference proteome</keyword>
<evidence type="ECO:0000313" key="18">
    <source>
        <dbReference type="Proteomes" id="UP000441208"/>
    </source>
</evidence>
<dbReference type="OrthoDB" id="110255at2759"/>
<dbReference type="Proteomes" id="UP000441208">
    <property type="component" value="Unassembled WGS sequence"/>
</dbReference>
<evidence type="ECO:0000313" key="4">
    <source>
        <dbReference type="EMBL" id="KAE9027305.1"/>
    </source>
</evidence>
<evidence type="ECO:0000313" key="21">
    <source>
        <dbReference type="Proteomes" id="UP000486351"/>
    </source>
</evidence>
<evidence type="ECO:0000313" key="11">
    <source>
        <dbReference type="EMBL" id="KAE9330277.1"/>
    </source>
</evidence>
<dbReference type="EMBL" id="QXGA01000063">
    <property type="protein sequence ID" value="KAE9153631.1"/>
    <property type="molecule type" value="Genomic_DNA"/>
</dbReference>
<evidence type="ECO:0000313" key="10">
    <source>
        <dbReference type="EMBL" id="KAE9254074.1"/>
    </source>
</evidence>
<evidence type="ECO:0000313" key="6">
    <source>
        <dbReference type="EMBL" id="KAE9135040.1"/>
    </source>
</evidence>
<evidence type="ECO:0000313" key="13">
    <source>
        <dbReference type="Proteomes" id="UP000429523"/>
    </source>
</evidence>
<evidence type="ECO:0000256" key="2">
    <source>
        <dbReference type="SAM" id="MobiDB-lite"/>
    </source>
</evidence>
<evidence type="ECO:0000313" key="14">
    <source>
        <dbReference type="Proteomes" id="UP000433483"/>
    </source>
</evidence>
<feature type="region of interest" description="Disordered" evidence="2">
    <location>
        <begin position="138"/>
        <end position="209"/>
    </location>
</feature>
<dbReference type="EMBL" id="QXFY01000068">
    <property type="protein sequence ID" value="KAE9358887.1"/>
    <property type="molecule type" value="Genomic_DNA"/>
</dbReference>
<evidence type="ECO:0000313" key="22">
    <source>
        <dbReference type="Proteomes" id="UP000488956"/>
    </source>
</evidence>
<dbReference type="EMBL" id="QXGC01000059">
    <property type="protein sequence ID" value="KAE9252056.1"/>
    <property type="molecule type" value="Genomic_DNA"/>
</dbReference>
<evidence type="ECO:0000313" key="12">
    <source>
        <dbReference type="EMBL" id="KAE9358887.1"/>
    </source>
</evidence>
<proteinExistence type="predicted"/>
<dbReference type="Proteomes" id="UP000429523">
    <property type="component" value="Unassembled WGS sequence"/>
</dbReference>
<dbReference type="EMBL" id="QXFX01000065">
    <property type="protein sequence ID" value="KAE9134578.1"/>
    <property type="molecule type" value="Genomic_DNA"/>
</dbReference>
<dbReference type="EMBL" id="QXGD01000083">
    <property type="protein sequence ID" value="KAE9254074.1"/>
    <property type="molecule type" value="Genomic_DNA"/>
</dbReference>
<dbReference type="EMBL" id="QXFZ01000074">
    <property type="protein sequence ID" value="KAE9135040.1"/>
    <property type="molecule type" value="Genomic_DNA"/>
</dbReference>
<dbReference type="AlphaFoldDB" id="A0A6A4A871"/>
<evidence type="ECO:0000313" key="16">
    <source>
        <dbReference type="Proteomes" id="UP000440367"/>
    </source>
</evidence>
<evidence type="ECO:0000313" key="7">
    <source>
        <dbReference type="EMBL" id="KAE9153631.1"/>
    </source>
</evidence>
<gene>
    <name evidence="11" type="ORF">PF001_g490</name>
    <name evidence="10" type="ORF">PF002_g3039</name>
    <name evidence="9" type="ORF">PF004_g2160</name>
    <name evidence="8" type="ORF">PF005_g1843</name>
    <name evidence="7" type="ORF">PF006_g2261</name>
    <name evidence="6" type="ORF">PF007_g2695</name>
    <name evidence="12" type="ORF">PF008_g2493</name>
    <name evidence="3" type="ORF">PF009_g2941</name>
    <name evidence="5" type="ORF">PF010_g2411</name>
    <name evidence="4" type="ORF">PF011_g2108</name>
</gene>
<sequence>MASAAELRAENERLVREIHALLTANVTLQKEMMAINSERDELEASGSEKVQSLAQELDSVDEELALLRSQCRSMAKTVERVRAQNEVDDEPVPVPVSRRFSTAFNQTVQRARGMSMPRQRRSSTVDKMAHGITKAASYMIPPSGSLSPEGLRRPRMSKDSPPILSYSKGTTDTNKKSLLLSTQSHYGNFRRHSGFRKNRDPASDPVVVL</sequence>
<evidence type="ECO:0000313" key="17">
    <source>
        <dbReference type="Proteomes" id="UP000440732"/>
    </source>
</evidence>
<reference evidence="13 14" key="1">
    <citation type="submission" date="2018-08" db="EMBL/GenBank/DDBJ databases">
        <title>Genomic investigation of the strawberry pathogen Phytophthora fragariae indicates pathogenicity is determined by transcriptional variation in three key races.</title>
        <authorList>
            <person name="Adams T.M."/>
            <person name="Armitage A.D."/>
            <person name="Sobczyk M.K."/>
            <person name="Bates H.J."/>
            <person name="Dunwell J.M."/>
            <person name="Nellist C.F."/>
            <person name="Harrison R.J."/>
        </authorList>
    </citation>
    <scope>NUCLEOTIDE SEQUENCE [LARGE SCALE GENOMIC DNA]</scope>
    <source>
        <strain evidence="11 15">A4</strain>
        <strain evidence="10 16">BC-1</strain>
        <strain evidence="9 20">BC-23</strain>
        <strain evidence="8 14">NOV-27</strain>
        <strain evidence="7 17">NOV-5</strain>
        <strain evidence="6 18">NOV-71</strain>
        <strain evidence="12 21">NOV-77</strain>
        <strain evidence="3 13">NOV-9</strain>
        <strain evidence="5 22">ONT-3</strain>
        <strain evidence="4 19">SCRP245</strain>
    </source>
</reference>
<dbReference type="EMBL" id="QXFW01000062">
    <property type="protein sequence ID" value="KAE9027305.1"/>
    <property type="molecule type" value="Genomic_DNA"/>
</dbReference>
<accession>A0A6A4A871</accession>
<dbReference type="Proteomes" id="UP000440732">
    <property type="component" value="Unassembled WGS sequence"/>
</dbReference>
<dbReference type="EMBL" id="QXGB01000046">
    <property type="protein sequence ID" value="KAE9234559.1"/>
    <property type="molecule type" value="Genomic_DNA"/>
</dbReference>
<dbReference type="Proteomes" id="UP000486351">
    <property type="component" value="Unassembled WGS sequence"/>
</dbReference>
<evidence type="ECO:0000313" key="3">
    <source>
        <dbReference type="EMBL" id="KAE8947457.1"/>
    </source>
</evidence>
<dbReference type="Proteomes" id="UP000440367">
    <property type="component" value="Unassembled WGS sequence"/>
</dbReference>
<evidence type="ECO:0000313" key="8">
    <source>
        <dbReference type="EMBL" id="KAE9234559.1"/>
    </source>
</evidence>
<dbReference type="Proteomes" id="UP000488956">
    <property type="component" value="Unassembled WGS sequence"/>
</dbReference>
<dbReference type="Proteomes" id="UP000437068">
    <property type="component" value="Unassembled WGS sequence"/>
</dbReference>
<evidence type="ECO:0000313" key="15">
    <source>
        <dbReference type="Proteomes" id="UP000437068"/>
    </source>
</evidence>
<evidence type="ECO:0000256" key="1">
    <source>
        <dbReference type="SAM" id="Coils"/>
    </source>
</evidence>
<keyword evidence="1" id="KW-0175">Coiled coil</keyword>
<evidence type="ECO:0000313" key="20">
    <source>
        <dbReference type="Proteomes" id="UP000476176"/>
    </source>
</evidence>
<comment type="caution">
    <text evidence="10">The sequence shown here is derived from an EMBL/GenBank/DDBJ whole genome shotgun (WGS) entry which is preliminary data.</text>
</comment>
<dbReference type="Proteomes" id="UP000476176">
    <property type="component" value="Unassembled WGS sequence"/>
</dbReference>
<evidence type="ECO:0000313" key="19">
    <source>
        <dbReference type="Proteomes" id="UP000460718"/>
    </source>
</evidence>
<organism evidence="10 16">
    <name type="scientific">Phytophthora fragariae</name>
    <dbReference type="NCBI Taxonomy" id="53985"/>
    <lineage>
        <taxon>Eukaryota</taxon>
        <taxon>Sar</taxon>
        <taxon>Stramenopiles</taxon>
        <taxon>Oomycota</taxon>
        <taxon>Peronosporomycetes</taxon>
        <taxon>Peronosporales</taxon>
        <taxon>Peronosporaceae</taxon>
        <taxon>Phytophthora</taxon>
    </lineage>
</organism>
<dbReference type="EMBL" id="QXGF01000080">
    <property type="protein sequence ID" value="KAE8947457.1"/>
    <property type="molecule type" value="Genomic_DNA"/>
</dbReference>
<dbReference type="Proteomes" id="UP000460718">
    <property type="component" value="Unassembled WGS sequence"/>
</dbReference>
<evidence type="ECO:0000313" key="5">
    <source>
        <dbReference type="EMBL" id="KAE9134578.1"/>
    </source>
</evidence>
<name>A0A6A4A871_9STRA</name>